<evidence type="ECO:0000313" key="1">
    <source>
        <dbReference type="EMBL" id="KAK1868655.1"/>
    </source>
</evidence>
<sequence length="183" mass="17611">MAAAAAAPPMRLTVTRAGPPSAATASPAPTVGQTCAAAATSTPAPTAVTTPTTRGSGSRRPPRWGCRRRGGRTERTLSTSRTVPSAAATLSAGASCAATAPTCTSAGAVTATARMRRGAPGSTPCSAGPHRAAPPGGCPAVGRRRFCRGRALLAVGGAHPTPPLNSPPASAVDGCLPAAAAGG</sequence>
<keyword evidence="2" id="KW-1185">Reference proteome</keyword>
<comment type="caution">
    <text evidence="1">The sequence shown here is derived from an EMBL/GenBank/DDBJ whole genome shotgun (WGS) entry which is preliminary data.</text>
</comment>
<organism evidence="1 2">
    <name type="scientific">Pyropia yezoensis</name>
    <name type="common">Susabi-nori</name>
    <name type="synonym">Porphyra yezoensis</name>
    <dbReference type="NCBI Taxonomy" id="2788"/>
    <lineage>
        <taxon>Eukaryota</taxon>
        <taxon>Rhodophyta</taxon>
        <taxon>Bangiophyceae</taxon>
        <taxon>Bangiales</taxon>
        <taxon>Bangiaceae</taxon>
        <taxon>Pyropia</taxon>
    </lineage>
</organism>
<dbReference type="Proteomes" id="UP000798662">
    <property type="component" value="Chromosome 3"/>
</dbReference>
<reference evidence="1" key="1">
    <citation type="submission" date="2019-11" db="EMBL/GenBank/DDBJ databases">
        <title>Nori genome reveals adaptations in red seaweeds to the harsh intertidal environment.</title>
        <authorList>
            <person name="Wang D."/>
            <person name="Mao Y."/>
        </authorList>
    </citation>
    <scope>NUCLEOTIDE SEQUENCE</scope>
    <source>
        <tissue evidence="1">Gametophyte</tissue>
    </source>
</reference>
<evidence type="ECO:0000313" key="2">
    <source>
        <dbReference type="Proteomes" id="UP000798662"/>
    </source>
</evidence>
<dbReference type="EMBL" id="CM020620">
    <property type="protein sequence ID" value="KAK1868655.1"/>
    <property type="molecule type" value="Genomic_DNA"/>
</dbReference>
<accession>A0ACC3CFD2</accession>
<proteinExistence type="predicted"/>
<gene>
    <name evidence="1" type="ORF">I4F81_011139</name>
</gene>
<protein>
    <submittedName>
        <fullName evidence="1">Uncharacterized protein</fullName>
    </submittedName>
</protein>
<name>A0ACC3CFD2_PYRYE</name>